<dbReference type="AlphaFoldDB" id="A0A0W0RDP7"/>
<evidence type="ECO:0000313" key="3">
    <source>
        <dbReference type="Proteomes" id="UP000054695"/>
    </source>
</evidence>
<accession>A0A0W0RDP7</accession>
<dbReference type="STRING" id="447.Lboz_3290"/>
<reference evidence="2 3" key="1">
    <citation type="submission" date="2015-11" db="EMBL/GenBank/DDBJ databases">
        <title>Genomic analysis of 38 Legionella species identifies large and diverse effector repertoires.</title>
        <authorList>
            <person name="Burstein D."/>
            <person name="Amaro F."/>
            <person name="Zusman T."/>
            <person name="Lifshitz Z."/>
            <person name="Cohen O."/>
            <person name="Gilbert J.A."/>
            <person name="Pupko T."/>
            <person name="Shuman H.A."/>
            <person name="Segal G."/>
        </authorList>
    </citation>
    <scope>NUCLEOTIDE SEQUENCE [LARGE SCALE GENOMIC DNA]</scope>
    <source>
        <strain evidence="2 3">WIGA</strain>
    </source>
</reference>
<protein>
    <submittedName>
        <fullName evidence="2">Interaptin</fullName>
    </submittedName>
</protein>
<comment type="caution">
    <text evidence="2">The sequence shown here is derived from an EMBL/GenBank/DDBJ whole genome shotgun (WGS) entry which is preliminary data.</text>
</comment>
<proteinExistence type="predicted"/>
<evidence type="ECO:0000313" key="2">
    <source>
        <dbReference type="EMBL" id="KTC69148.1"/>
    </source>
</evidence>
<dbReference type="PATRIC" id="fig|447.4.peg.3513"/>
<feature type="compositionally biased region" description="Basic and acidic residues" evidence="1">
    <location>
        <begin position="1173"/>
        <end position="1182"/>
    </location>
</feature>
<keyword evidence="3" id="KW-1185">Reference proteome</keyword>
<sequence>MATKNAQLLLALKNSTELGKQKPLDRNKALDEILAVELGTPITPEQAEKFKTAVIKHLDFWIAVDARVKPDGFSVWANWAPKVLGGKSSTDNHKTNDFLDTNDLLDTFLQMKQAAAEERVKFGLSSADENVLIDILKHNGQQCREYLAEKLRSEVKLNEIPGWDPSNENVLSTAALMNIKTEAANDLLLKLLDKPDLKESKIFKKLIDAHTSGVTANVQAAARELAKEAGIVDPTALDAFAKALTKDLTKAITDKADARHKALEKAEHLAEFKQQLKDYESKLTPDVLVGKGALLNRNDGAFLTELCSVHELPAGPYNNGLIQAEPEIQNLVKEMHKRLCAKYVEEKLKRVAAPINVVHMADAIKENRGGGHLKTALQQFIPGEGEIHDRAVLESSAKFKAALVKRYVKELTGTPNKALLEKLAKPETDIKEIRRELAAKIANGVTHEHLECLQDVDLKEIKEHARLEAFKLLVGEGNHSKLIAAFSSLPDKKQQELLNLKPENLRFILNAQTKEQLKHYLGKDVNGKDDYLDGIVTENKNNAFFKQINNTEIAKILASFDKPPITDMNDAKVKKINDFLFSKRGDDLAQHADYSAVINKLFKKSGIADNVANRKAFYNAFNLNDNGTAFTTPPGVSATNTVTDRIKRDHGYNQLLHTKLNAVRTTPPLQPGYEKLLDVLLRVEKTAQFNPDHTNSDDVRDKFYNSPTLEAFLAEPEVATIRDKLKETLSSDEFNAIRKELKANKAASNDHNATAQLEKDIKEGQKAHKQISEKTLALFERMQKIRVIRGISAELGVNGAKAPEFVGLSQEKLRGFDNNYKKLQKECLDSIAYLEQAQKELEALKPTIPVRLTPPPPATAKQIKERDEVIKNARALEKDIDQRLNIIQVRLDDYRKVYKVTTEEILPALEKASRSSERVTYQAPDLTIGRRSRQNALDMGHKYTLHDPNIIAEPKPRNTGVTTNTDPTSLFQATGKPDPGEVICFDTKKPATIVVQGSRGTMTTENVDIEGRFTYDPSPQGGISGTMKGTDVTRAMPGRYEVVQSPRPTNDPDGKKKAQEITDEQVNFYMKMATQILSNVKLPLEKKIVLEGVRGKEDEVKYLYTSLLLVGEKMGLKPSDLKVIGDANFNPQAERKKTAGIDRGFSDTSFYNAIFKSRKDDGIVRDHIDKFNEQREQKKEQAKTTAKVSSSLQSTMKEEFSVGREIEKEAKERQKQEGISPEVARAIANNG</sequence>
<dbReference type="OrthoDB" id="5653987at2"/>
<feature type="compositionally biased region" description="Basic and acidic residues" evidence="1">
    <location>
        <begin position="1196"/>
        <end position="1216"/>
    </location>
</feature>
<dbReference type="RefSeq" id="WP_058460831.1">
    <property type="nucleotide sequence ID" value="NZ_CAAAIY010000017.1"/>
</dbReference>
<dbReference type="Proteomes" id="UP000054695">
    <property type="component" value="Unassembled WGS sequence"/>
</dbReference>
<feature type="region of interest" description="Disordered" evidence="1">
    <location>
        <begin position="1173"/>
        <end position="1231"/>
    </location>
</feature>
<feature type="region of interest" description="Disordered" evidence="1">
    <location>
        <begin position="1011"/>
        <end position="1031"/>
    </location>
</feature>
<name>A0A0W0RDP7_LEGBO</name>
<feature type="compositionally biased region" description="Polar residues" evidence="1">
    <location>
        <begin position="1183"/>
        <end position="1195"/>
    </location>
</feature>
<evidence type="ECO:0000256" key="1">
    <source>
        <dbReference type="SAM" id="MobiDB-lite"/>
    </source>
</evidence>
<gene>
    <name evidence="2" type="ORF">Lboz_3290</name>
</gene>
<dbReference type="EMBL" id="LNXU01000049">
    <property type="protein sequence ID" value="KTC69148.1"/>
    <property type="molecule type" value="Genomic_DNA"/>
</dbReference>
<organism evidence="2 3">
    <name type="scientific">Legionella bozemanae</name>
    <name type="common">Fluoribacter bozemanae</name>
    <dbReference type="NCBI Taxonomy" id="447"/>
    <lineage>
        <taxon>Bacteria</taxon>
        <taxon>Pseudomonadati</taxon>
        <taxon>Pseudomonadota</taxon>
        <taxon>Gammaproteobacteria</taxon>
        <taxon>Legionellales</taxon>
        <taxon>Legionellaceae</taxon>
        <taxon>Legionella</taxon>
    </lineage>
</organism>